<dbReference type="PANTHER" id="PTHR21495">
    <property type="entry name" value="NUCLEOPORIN-RELATED"/>
    <property type="match status" value="1"/>
</dbReference>
<keyword evidence="1" id="KW-0964">Secreted</keyword>
<dbReference type="GO" id="GO:0048046">
    <property type="term" value="C:apoplast"/>
    <property type="evidence" value="ECO:0007669"/>
    <property type="project" value="UniProtKB-SubCell"/>
</dbReference>
<dbReference type="InterPro" id="IPR004265">
    <property type="entry name" value="Dirigent"/>
</dbReference>
<comment type="function">
    <text evidence="1">Dirigent proteins impart stereoselectivity on the phenoxy radical-coupling reaction, yielding optically active lignans from two molecules of coniferyl alcohol in the biosynthesis of lignans, flavonolignans, and alkaloids and thus plays a central role in plant secondary metabolism.</text>
</comment>
<organism evidence="3 4">
    <name type="scientific">Lithospermum erythrorhizon</name>
    <name type="common">Purple gromwell</name>
    <name type="synonym">Lithospermum officinale var. erythrorhizon</name>
    <dbReference type="NCBI Taxonomy" id="34254"/>
    <lineage>
        <taxon>Eukaryota</taxon>
        <taxon>Viridiplantae</taxon>
        <taxon>Streptophyta</taxon>
        <taxon>Embryophyta</taxon>
        <taxon>Tracheophyta</taxon>
        <taxon>Spermatophyta</taxon>
        <taxon>Magnoliopsida</taxon>
        <taxon>eudicotyledons</taxon>
        <taxon>Gunneridae</taxon>
        <taxon>Pentapetalae</taxon>
        <taxon>asterids</taxon>
        <taxon>lamiids</taxon>
        <taxon>Boraginales</taxon>
        <taxon>Boraginaceae</taxon>
        <taxon>Boraginoideae</taxon>
        <taxon>Lithospermeae</taxon>
        <taxon>Lithospermum</taxon>
    </lineage>
</organism>
<comment type="subunit">
    <text evidence="1">Homodimer.</text>
</comment>
<accession>A0AAV3NMJ8</accession>
<dbReference type="Proteomes" id="UP001454036">
    <property type="component" value="Unassembled WGS sequence"/>
</dbReference>
<sequence length="132" mass="15136">MLMPGHSHQFFRKLSKNSMKPKEDKGVVMKFYFHDITSSRIQDYWKSTGTSSKGLGFLMVFNFVFTKGKFNGSSLSVLGRNAAMDNVREMPIVAGTGKFHLLMDLLRLGLIVLILLLEMLLWNMNCMYVLYN</sequence>
<dbReference type="AlphaFoldDB" id="A0AAV3NMJ8"/>
<protein>
    <recommendedName>
        <fullName evidence="1">Dirigent protein</fullName>
    </recommendedName>
</protein>
<comment type="caution">
    <text evidence="3">The sequence shown here is derived from an EMBL/GenBank/DDBJ whole genome shotgun (WGS) entry which is preliminary data.</text>
</comment>
<evidence type="ECO:0000256" key="2">
    <source>
        <dbReference type="SAM" id="Phobius"/>
    </source>
</evidence>
<keyword evidence="2" id="KW-0812">Transmembrane</keyword>
<evidence type="ECO:0000313" key="3">
    <source>
        <dbReference type="EMBL" id="GAA0140228.1"/>
    </source>
</evidence>
<proteinExistence type="inferred from homology"/>
<keyword evidence="2" id="KW-1133">Transmembrane helix</keyword>
<reference evidence="3 4" key="1">
    <citation type="submission" date="2024-01" db="EMBL/GenBank/DDBJ databases">
        <title>The complete chloroplast genome sequence of Lithospermum erythrorhizon: insights into the phylogenetic relationship among Boraginaceae species and the maternal lineages of purple gromwells.</title>
        <authorList>
            <person name="Okada T."/>
            <person name="Watanabe K."/>
        </authorList>
    </citation>
    <scope>NUCLEOTIDE SEQUENCE [LARGE SCALE GENOMIC DNA]</scope>
</reference>
<comment type="similarity">
    <text evidence="1">Belongs to the plant dirigent protein family.</text>
</comment>
<evidence type="ECO:0000313" key="4">
    <source>
        <dbReference type="Proteomes" id="UP001454036"/>
    </source>
</evidence>
<dbReference type="Pfam" id="PF03018">
    <property type="entry name" value="Dirigent"/>
    <property type="match status" value="1"/>
</dbReference>
<keyword evidence="2" id="KW-0472">Membrane</keyword>
<feature type="transmembrane region" description="Helical" evidence="2">
    <location>
        <begin position="108"/>
        <end position="131"/>
    </location>
</feature>
<keyword evidence="1" id="KW-0052">Apoplast</keyword>
<evidence type="ECO:0000256" key="1">
    <source>
        <dbReference type="RuleBase" id="RU363099"/>
    </source>
</evidence>
<gene>
    <name evidence="3" type="ORF">LIER_01615</name>
</gene>
<keyword evidence="4" id="KW-1185">Reference proteome</keyword>
<comment type="subcellular location">
    <subcellularLocation>
        <location evidence="1">Secreted</location>
        <location evidence="1">Extracellular space</location>
        <location evidence="1">Apoplast</location>
    </subcellularLocation>
</comment>
<dbReference type="EMBL" id="BAABME010000158">
    <property type="protein sequence ID" value="GAA0140228.1"/>
    <property type="molecule type" value="Genomic_DNA"/>
</dbReference>
<name>A0AAV3NMJ8_LITER</name>